<sequence>MVSLDAMDMAEGLQILSAYVRTRTTRDVETQTTLSLPVQSESMTNICELS</sequence>
<organism evidence="1 2">
    <name type="scientific">Dreissena polymorpha</name>
    <name type="common">Zebra mussel</name>
    <name type="synonym">Mytilus polymorpha</name>
    <dbReference type="NCBI Taxonomy" id="45954"/>
    <lineage>
        <taxon>Eukaryota</taxon>
        <taxon>Metazoa</taxon>
        <taxon>Spiralia</taxon>
        <taxon>Lophotrochozoa</taxon>
        <taxon>Mollusca</taxon>
        <taxon>Bivalvia</taxon>
        <taxon>Autobranchia</taxon>
        <taxon>Heteroconchia</taxon>
        <taxon>Euheterodonta</taxon>
        <taxon>Imparidentia</taxon>
        <taxon>Neoheterodontei</taxon>
        <taxon>Myida</taxon>
        <taxon>Dreissenoidea</taxon>
        <taxon>Dreissenidae</taxon>
        <taxon>Dreissena</taxon>
    </lineage>
</organism>
<protein>
    <submittedName>
        <fullName evidence="1">Uncharacterized protein</fullName>
    </submittedName>
</protein>
<reference evidence="1" key="2">
    <citation type="submission" date="2020-11" db="EMBL/GenBank/DDBJ databases">
        <authorList>
            <person name="McCartney M.A."/>
            <person name="Auch B."/>
            <person name="Kono T."/>
            <person name="Mallez S."/>
            <person name="Becker A."/>
            <person name="Gohl D.M."/>
            <person name="Silverstein K.A.T."/>
            <person name="Koren S."/>
            <person name="Bechman K.B."/>
            <person name="Herman A."/>
            <person name="Abrahante J.E."/>
            <person name="Garbe J."/>
        </authorList>
    </citation>
    <scope>NUCLEOTIDE SEQUENCE</scope>
    <source>
        <strain evidence="1">Duluth1</strain>
        <tissue evidence="1">Whole animal</tissue>
    </source>
</reference>
<evidence type="ECO:0000313" key="2">
    <source>
        <dbReference type="Proteomes" id="UP000828390"/>
    </source>
</evidence>
<comment type="caution">
    <text evidence="1">The sequence shown here is derived from an EMBL/GenBank/DDBJ whole genome shotgun (WGS) entry which is preliminary data.</text>
</comment>
<keyword evidence="2" id="KW-1185">Reference proteome</keyword>
<reference evidence="1" key="1">
    <citation type="journal article" date="2019" name="bioRxiv">
        <title>The Genome of the Zebra Mussel, Dreissena polymorpha: A Resource for Invasive Species Research.</title>
        <authorList>
            <person name="McCartney M.A."/>
            <person name="Auch B."/>
            <person name="Kono T."/>
            <person name="Mallez S."/>
            <person name="Zhang Y."/>
            <person name="Obille A."/>
            <person name="Becker A."/>
            <person name="Abrahante J.E."/>
            <person name="Garbe J."/>
            <person name="Badalamenti J.P."/>
            <person name="Herman A."/>
            <person name="Mangelson H."/>
            <person name="Liachko I."/>
            <person name="Sullivan S."/>
            <person name="Sone E.D."/>
            <person name="Koren S."/>
            <person name="Silverstein K.A.T."/>
            <person name="Beckman K.B."/>
            <person name="Gohl D.M."/>
        </authorList>
    </citation>
    <scope>NUCLEOTIDE SEQUENCE</scope>
    <source>
        <strain evidence="1">Duluth1</strain>
        <tissue evidence="1">Whole animal</tissue>
    </source>
</reference>
<accession>A0A9D4HWG9</accession>
<gene>
    <name evidence="1" type="ORF">DPMN_041926</name>
</gene>
<dbReference type="EMBL" id="JAIWYP010000011">
    <property type="protein sequence ID" value="KAH3735399.1"/>
    <property type="molecule type" value="Genomic_DNA"/>
</dbReference>
<dbReference type="AlphaFoldDB" id="A0A9D4HWG9"/>
<proteinExistence type="predicted"/>
<name>A0A9D4HWG9_DREPO</name>
<dbReference type="Proteomes" id="UP000828390">
    <property type="component" value="Unassembled WGS sequence"/>
</dbReference>
<evidence type="ECO:0000313" key="1">
    <source>
        <dbReference type="EMBL" id="KAH3735399.1"/>
    </source>
</evidence>